<dbReference type="EMBL" id="JADQDP010000004">
    <property type="protein sequence ID" value="MBF9143745.1"/>
    <property type="molecule type" value="Genomic_DNA"/>
</dbReference>
<gene>
    <name evidence="1" type="ORF">I2I01_19020</name>
</gene>
<organism evidence="1 2">
    <name type="scientific">Hymenobacter properus</name>
    <dbReference type="NCBI Taxonomy" id="2791026"/>
    <lineage>
        <taxon>Bacteria</taxon>
        <taxon>Pseudomonadati</taxon>
        <taxon>Bacteroidota</taxon>
        <taxon>Cytophagia</taxon>
        <taxon>Cytophagales</taxon>
        <taxon>Hymenobacteraceae</taxon>
        <taxon>Hymenobacter</taxon>
    </lineage>
</organism>
<proteinExistence type="predicted"/>
<comment type="caution">
    <text evidence="1">The sequence shown here is derived from an EMBL/GenBank/DDBJ whole genome shotgun (WGS) entry which is preliminary data.</text>
</comment>
<evidence type="ECO:0000313" key="2">
    <source>
        <dbReference type="Proteomes" id="UP000645610"/>
    </source>
</evidence>
<keyword evidence="2" id="KW-1185">Reference proteome</keyword>
<reference evidence="1 2" key="1">
    <citation type="submission" date="2020-11" db="EMBL/GenBank/DDBJ databases">
        <authorList>
            <person name="Kim M.K."/>
        </authorList>
    </citation>
    <scope>NUCLEOTIDE SEQUENCE [LARGE SCALE GENOMIC DNA]</scope>
    <source>
        <strain evidence="1 2">BT439</strain>
    </source>
</reference>
<dbReference type="Proteomes" id="UP000645610">
    <property type="component" value="Unassembled WGS sequence"/>
</dbReference>
<evidence type="ECO:0000313" key="1">
    <source>
        <dbReference type="EMBL" id="MBF9143745.1"/>
    </source>
</evidence>
<dbReference type="AlphaFoldDB" id="A0A931FMA9"/>
<protein>
    <submittedName>
        <fullName evidence="1">Uncharacterized protein</fullName>
    </submittedName>
</protein>
<sequence>MAQEDAFIFMKVGAHAGETFEQILARKNEEFERTGKVFWGYGGSACHPIQQVQPFVKSRIQQNSKGVYLLMQSVISNADPDILPAEEYSEDGVNWKPVPDGIRVTGSRYALVLDEITPESFFIDTSSTIVGIGPSRGKAGDSYMKGRTDKACLIGDIDKSHITDEEPGNKAIKKISFAAKLQAPYAVMLRGKKYNDFGGAAETLSSFE</sequence>
<name>A0A931FMA9_9BACT</name>
<accession>A0A931FMA9</accession>